<evidence type="ECO:0000313" key="2">
    <source>
        <dbReference type="EMBL" id="NYT46502.1"/>
    </source>
</evidence>
<evidence type="ECO:0000259" key="1">
    <source>
        <dbReference type="Pfam" id="PF00768"/>
    </source>
</evidence>
<reference evidence="2 3" key="1">
    <citation type="submission" date="2020-05" db="EMBL/GenBank/DDBJ databases">
        <title>Horizontal transmission and recombination maintain forever young bacterial symbiont genomes.</title>
        <authorList>
            <person name="Russell S.L."/>
            <person name="Pepper-Tunick E."/>
            <person name="Svedberg J."/>
            <person name="Byrne A."/>
            <person name="Ruelas Castillo J."/>
            <person name="Vollmers C."/>
            <person name="Beinart R.A."/>
            <person name="Corbett-Detig R."/>
        </authorList>
    </citation>
    <scope>NUCLEOTIDE SEQUENCE [LARGE SCALE GENOMIC DNA]</scope>
    <source>
        <strain evidence="2">4727-3</strain>
    </source>
</reference>
<dbReference type="Proteomes" id="UP000537890">
    <property type="component" value="Unassembled WGS sequence"/>
</dbReference>
<name>A0A7Z0MNJ4_9GAMM</name>
<comment type="caution">
    <text evidence="2">The sequence shown here is derived from an EMBL/GenBank/DDBJ whole genome shotgun (WGS) entry which is preliminary data.</text>
</comment>
<dbReference type="Pfam" id="PF00768">
    <property type="entry name" value="Peptidase_S11"/>
    <property type="match status" value="1"/>
</dbReference>
<proteinExistence type="predicted"/>
<dbReference type="GO" id="GO:0006508">
    <property type="term" value="P:proteolysis"/>
    <property type="evidence" value="ECO:0007669"/>
    <property type="project" value="InterPro"/>
</dbReference>
<dbReference type="EMBL" id="JACCHS010000008">
    <property type="protein sequence ID" value="NYT46502.1"/>
    <property type="molecule type" value="Genomic_DNA"/>
</dbReference>
<protein>
    <recommendedName>
        <fullName evidence="1">Peptidase S11 D-alanyl-D-alanine carboxypeptidase A N-terminal domain-containing protein</fullName>
    </recommendedName>
</protein>
<dbReference type="Gene3D" id="3.40.710.10">
    <property type="entry name" value="DD-peptidase/beta-lactamase superfamily"/>
    <property type="match status" value="1"/>
</dbReference>
<evidence type="ECO:0000313" key="3">
    <source>
        <dbReference type="Proteomes" id="UP000537890"/>
    </source>
</evidence>
<feature type="domain" description="Peptidase S11 D-alanyl-D-alanine carboxypeptidase A N-terminal" evidence="1">
    <location>
        <begin position="23"/>
        <end position="106"/>
    </location>
</feature>
<organism evidence="2 3">
    <name type="scientific">Candidatus Methanofishera endochildressiae</name>
    <dbReference type="NCBI Taxonomy" id="2738884"/>
    <lineage>
        <taxon>Bacteria</taxon>
        <taxon>Pseudomonadati</taxon>
        <taxon>Pseudomonadota</taxon>
        <taxon>Gammaproteobacteria</taxon>
        <taxon>Candidatus Methanofishera</taxon>
    </lineage>
</organism>
<dbReference type="AlphaFoldDB" id="A0A7Z0MNJ4"/>
<dbReference type="GO" id="GO:0009002">
    <property type="term" value="F:serine-type D-Ala-D-Ala carboxypeptidase activity"/>
    <property type="evidence" value="ECO:0007669"/>
    <property type="project" value="InterPro"/>
</dbReference>
<accession>A0A7Z0MNJ4</accession>
<dbReference type="SUPFAM" id="SSF56601">
    <property type="entry name" value="beta-lactamase/transpeptidase-like"/>
    <property type="match status" value="1"/>
</dbReference>
<sequence length="115" mass="13860">MNYFRRIDEPQSAPWDAQQRIYECHRLHHPDRYWPITARDLLSTCRYYEFPEYYRWDSVKEFTFNNITQKNRNILLWRDESVDGVKTGHTEEAGYCLIASAKTRNAPPDLGVRPY</sequence>
<dbReference type="InterPro" id="IPR001967">
    <property type="entry name" value="Peptidase_S11_N"/>
</dbReference>
<dbReference type="InterPro" id="IPR012338">
    <property type="entry name" value="Beta-lactam/transpept-like"/>
</dbReference>
<gene>
    <name evidence="2" type="ORF">H0A75_01130</name>
</gene>